<evidence type="ECO:0000259" key="1">
    <source>
        <dbReference type="Pfam" id="PF01850"/>
    </source>
</evidence>
<sequence length="126" mass="13822">MKQVIDASVVLAYLRDEPGGDVLVRDDGPFCLSTINLAEIMTKVIDLDLSSDDLTRVLKTLPIESVDFTREDAARTATLRTKSRRLGLSLGDRACLALGARLAIPVLSADRAWATLDLDIDIRLIR</sequence>
<dbReference type="Gene3D" id="3.40.50.1010">
    <property type="entry name" value="5'-nuclease"/>
    <property type="match status" value="1"/>
</dbReference>
<reference evidence="2 3" key="1">
    <citation type="submission" date="2019-09" db="EMBL/GenBank/DDBJ databases">
        <authorList>
            <person name="Dittami M. S."/>
        </authorList>
    </citation>
    <scope>NUCLEOTIDE SEQUENCE [LARGE SCALE GENOMIC DNA]</scope>
    <source>
        <strain evidence="2">SPHINGO391</strain>
    </source>
</reference>
<accession>A0A5E8AIV0</accession>
<dbReference type="Pfam" id="PF01850">
    <property type="entry name" value="PIN"/>
    <property type="match status" value="1"/>
</dbReference>
<feature type="domain" description="PIN" evidence="1">
    <location>
        <begin position="4"/>
        <end position="115"/>
    </location>
</feature>
<dbReference type="CDD" id="cd18682">
    <property type="entry name" value="PIN_VapC-like"/>
    <property type="match status" value="1"/>
</dbReference>
<name>A0A5E8AIV0_9SPHN</name>
<dbReference type="Proteomes" id="UP000326857">
    <property type="component" value="Unassembled WGS sequence"/>
</dbReference>
<dbReference type="EMBL" id="CABVLI010000047">
    <property type="protein sequence ID" value="VVT29548.1"/>
    <property type="molecule type" value="Genomic_DNA"/>
</dbReference>
<dbReference type="RefSeq" id="WP_199861011.1">
    <property type="nucleotide sequence ID" value="NZ_LR701528.1"/>
</dbReference>
<evidence type="ECO:0000313" key="2">
    <source>
        <dbReference type="EMBL" id="VVT29548.1"/>
    </source>
</evidence>
<proteinExistence type="predicted"/>
<dbReference type="SUPFAM" id="SSF88723">
    <property type="entry name" value="PIN domain-like"/>
    <property type="match status" value="1"/>
</dbReference>
<dbReference type="InterPro" id="IPR002716">
    <property type="entry name" value="PIN_dom"/>
</dbReference>
<protein>
    <recommendedName>
        <fullName evidence="1">PIN domain-containing protein</fullName>
    </recommendedName>
</protein>
<organism evidence="2 3">
    <name type="scientific">Sphingomonas aurantiaca</name>
    <dbReference type="NCBI Taxonomy" id="185949"/>
    <lineage>
        <taxon>Bacteria</taxon>
        <taxon>Pseudomonadati</taxon>
        <taxon>Pseudomonadota</taxon>
        <taxon>Alphaproteobacteria</taxon>
        <taxon>Sphingomonadales</taxon>
        <taxon>Sphingomonadaceae</taxon>
        <taxon>Sphingomonas</taxon>
    </lineage>
</organism>
<gene>
    <name evidence="2" type="ORF">SPHINGO391_510138</name>
</gene>
<evidence type="ECO:0000313" key="3">
    <source>
        <dbReference type="Proteomes" id="UP000326857"/>
    </source>
</evidence>
<dbReference type="InterPro" id="IPR029060">
    <property type="entry name" value="PIN-like_dom_sf"/>
</dbReference>
<dbReference type="AlphaFoldDB" id="A0A5E8AIV0"/>